<keyword evidence="14" id="KW-1185">Reference proteome</keyword>
<dbReference type="GO" id="GO:0046872">
    <property type="term" value="F:metal ion binding"/>
    <property type="evidence" value="ECO:0007669"/>
    <property type="project" value="UniProtKB-KW"/>
</dbReference>
<evidence type="ECO:0000256" key="11">
    <source>
        <dbReference type="ARBA" id="ARBA00030193"/>
    </source>
</evidence>
<keyword evidence="7" id="KW-0808">Transferase</keyword>
<comment type="similarity">
    <text evidence="4">Belongs to the DHPS family.</text>
</comment>
<dbReference type="GO" id="GO:0046656">
    <property type="term" value="P:folic acid biosynthetic process"/>
    <property type="evidence" value="ECO:0007669"/>
    <property type="project" value="UniProtKB-KW"/>
</dbReference>
<evidence type="ECO:0000259" key="12">
    <source>
        <dbReference type="PROSITE" id="PS50972"/>
    </source>
</evidence>
<dbReference type="RefSeq" id="WP_229819279.1">
    <property type="nucleotide sequence ID" value="NZ_BNCI01000002.1"/>
</dbReference>
<dbReference type="GO" id="GO:0046654">
    <property type="term" value="P:tetrahydrofolate biosynthetic process"/>
    <property type="evidence" value="ECO:0007669"/>
    <property type="project" value="TreeGrafter"/>
</dbReference>
<comment type="pathway">
    <text evidence="3">Cofactor biosynthesis; tetrahydrofolate biosynthesis; 7,8-dihydrofolate from 2-amino-4-hydroxy-6-hydroxymethyl-7,8-dihydropteridine diphosphate and 4-aminobenzoate: step 1/2.</text>
</comment>
<evidence type="ECO:0000256" key="10">
    <source>
        <dbReference type="ARBA" id="ARBA00022909"/>
    </source>
</evidence>
<dbReference type="GO" id="GO:0004156">
    <property type="term" value="F:dihydropteroate synthase activity"/>
    <property type="evidence" value="ECO:0007669"/>
    <property type="project" value="UniProtKB-EC"/>
</dbReference>
<dbReference type="InterPro" id="IPR006390">
    <property type="entry name" value="DHP_synth_dom"/>
</dbReference>
<evidence type="ECO:0000256" key="2">
    <source>
        <dbReference type="ARBA" id="ARBA00001946"/>
    </source>
</evidence>
<name>A0A919AS24_9PROT</name>
<dbReference type="InterPro" id="IPR045031">
    <property type="entry name" value="DHP_synth-like"/>
</dbReference>
<dbReference type="Proteomes" id="UP000630923">
    <property type="component" value="Unassembled WGS sequence"/>
</dbReference>
<comment type="catalytic activity">
    <reaction evidence="1">
        <text>(7,8-dihydropterin-6-yl)methyl diphosphate + 4-aminobenzoate = 7,8-dihydropteroate + diphosphate</text>
        <dbReference type="Rhea" id="RHEA:19949"/>
        <dbReference type="ChEBI" id="CHEBI:17836"/>
        <dbReference type="ChEBI" id="CHEBI:17839"/>
        <dbReference type="ChEBI" id="CHEBI:33019"/>
        <dbReference type="ChEBI" id="CHEBI:72950"/>
        <dbReference type="EC" id="2.5.1.15"/>
    </reaction>
</comment>
<feature type="domain" description="Pterin-binding" evidence="12">
    <location>
        <begin position="107"/>
        <end position="361"/>
    </location>
</feature>
<accession>A0A919AS24</accession>
<evidence type="ECO:0000256" key="6">
    <source>
        <dbReference type="ARBA" id="ARBA00016919"/>
    </source>
</evidence>
<organism evidence="13 14">
    <name type="scientific">Kordiimonas sediminis</name>
    <dbReference type="NCBI Taxonomy" id="1735581"/>
    <lineage>
        <taxon>Bacteria</taxon>
        <taxon>Pseudomonadati</taxon>
        <taxon>Pseudomonadota</taxon>
        <taxon>Alphaproteobacteria</taxon>
        <taxon>Kordiimonadales</taxon>
        <taxon>Kordiimonadaceae</taxon>
        <taxon>Kordiimonas</taxon>
    </lineage>
</organism>
<dbReference type="InterPro" id="IPR011005">
    <property type="entry name" value="Dihydropteroate_synth-like_sf"/>
</dbReference>
<evidence type="ECO:0000256" key="7">
    <source>
        <dbReference type="ARBA" id="ARBA00022679"/>
    </source>
</evidence>
<evidence type="ECO:0000256" key="9">
    <source>
        <dbReference type="ARBA" id="ARBA00022842"/>
    </source>
</evidence>
<sequence length="376" mass="39736">MTFDLPSLSDGAKGYLLPVGSFMGSAAGLRLGNSGLKFAGVRLIIREEQTRVVNHYIPAGDIDSVLGMLPAPLQKSLCAQKSAIETPRQPIECAGLGLGRMLAFTRPLIMGVLNVTPDSFSDGGDFIDPDAAVRRARQMVAEGADIIDIGGESTRPGAKPVWEGEEANRILPVIAALAGEGVPISVDTRHSTVMQQALDAGAHILNDVSALEYDGASMDVAVRSGAPVVLMHSQGLPETMQDNPTYSDALLEVYDYLEARRDAAIAAGISQDKIILDPGIGFGKRVLVDNLSLINGLAMLHGLGCPVLLGASRKRFIEAITGVEDAKDRMPGSVAAALVARTVGVQVFRVHDVAETVQAMKVHQALADVSMMDVYD</sequence>
<dbReference type="PANTHER" id="PTHR20941">
    <property type="entry name" value="FOLATE SYNTHESIS PROTEINS"/>
    <property type="match status" value="1"/>
</dbReference>
<dbReference type="FunFam" id="3.20.20.20:FF:000006">
    <property type="entry name" value="Dihydropteroate synthase"/>
    <property type="match status" value="1"/>
</dbReference>
<keyword evidence="8" id="KW-0479">Metal-binding</keyword>
<evidence type="ECO:0000256" key="4">
    <source>
        <dbReference type="ARBA" id="ARBA00009503"/>
    </source>
</evidence>
<dbReference type="SUPFAM" id="SSF51717">
    <property type="entry name" value="Dihydropteroate synthetase-like"/>
    <property type="match status" value="1"/>
</dbReference>
<comment type="cofactor">
    <cofactor evidence="2">
        <name>Mg(2+)</name>
        <dbReference type="ChEBI" id="CHEBI:18420"/>
    </cofactor>
</comment>
<keyword evidence="9" id="KW-0460">Magnesium</keyword>
<dbReference type="Pfam" id="PF00809">
    <property type="entry name" value="Pterin_bind"/>
    <property type="match status" value="1"/>
</dbReference>
<evidence type="ECO:0000313" key="14">
    <source>
        <dbReference type="Proteomes" id="UP000630923"/>
    </source>
</evidence>
<dbReference type="Gene3D" id="3.20.20.20">
    <property type="entry name" value="Dihydropteroate synthase-like"/>
    <property type="match status" value="1"/>
</dbReference>
<protein>
    <recommendedName>
        <fullName evidence="6">Dihydropteroate synthase</fullName>
        <ecNumber evidence="5">2.5.1.15</ecNumber>
    </recommendedName>
    <alternativeName>
        <fullName evidence="11">Dihydropteroate pyrophosphorylase</fullName>
    </alternativeName>
</protein>
<dbReference type="EMBL" id="BNCI01000002">
    <property type="protein sequence ID" value="GHF23342.1"/>
    <property type="molecule type" value="Genomic_DNA"/>
</dbReference>
<dbReference type="PROSITE" id="PS00792">
    <property type="entry name" value="DHPS_1"/>
    <property type="match status" value="1"/>
</dbReference>
<dbReference type="PROSITE" id="PS00793">
    <property type="entry name" value="DHPS_2"/>
    <property type="match status" value="1"/>
</dbReference>
<dbReference type="GO" id="GO:0005829">
    <property type="term" value="C:cytosol"/>
    <property type="evidence" value="ECO:0007669"/>
    <property type="project" value="TreeGrafter"/>
</dbReference>
<reference evidence="13" key="2">
    <citation type="submission" date="2020-09" db="EMBL/GenBank/DDBJ databases">
        <authorList>
            <person name="Sun Q."/>
            <person name="Kim S."/>
        </authorList>
    </citation>
    <scope>NUCLEOTIDE SEQUENCE</scope>
    <source>
        <strain evidence="13">KCTC 42590</strain>
    </source>
</reference>
<gene>
    <name evidence="13" type="ORF">GCM10017044_17320</name>
</gene>
<dbReference type="PANTHER" id="PTHR20941:SF1">
    <property type="entry name" value="FOLIC ACID SYNTHESIS PROTEIN FOL1"/>
    <property type="match status" value="1"/>
</dbReference>
<proteinExistence type="inferred from homology"/>
<comment type="caution">
    <text evidence="13">The sequence shown here is derived from an EMBL/GenBank/DDBJ whole genome shotgun (WGS) entry which is preliminary data.</text>
</comment>
<evidence type="ECO:0000313" key="13">
    <source>
        <dbReference type="EMBL" id="GHF23342.1"/>
    </source>
</evidence>
<evidence type="ECO:0000256" key="5">
    <source>
        <dbReference type="ARBA" id="ARBA00012458"/>
    </source>
</evidence>
<dbReference type="NCBIfam" id="TIGR01496">
    <property type="entry name" value="DHPS"/>
    <property type="match status" value="1"/>
</dbReference>
<reference evidence="13" key="1">
    <citation type="journal article" date="2014" name="Int. J. Syst. Evol. Microbiol.">
        <title>Complete genome sequence of Corynebacterium casei LMG S-19264T (=DSM 44701T), isolated from a smear-ripened cheese.</title>
        <authorList>
            <consortium name="US DOE Joint Genome Institute (JGI-PGF)"/>
            <person name="Walter F."/>
            <person name="Albersmeier A."/>
            <person name="Kalinowski J."/>
            <person name="Ruckert C."/>
        </authorList>
    </citation>
    <scope>NUCLEOTIDE SEQUENCE</scope>
    <source>
        <strain evidence="13">KCTC 42590</strain>
    </source>
</reference>
<evidence type="ECO:0000256" key="3">
    <source>
        <dbReference type="ARBA" id="ARBA00004763"/>
    </source>
</evidence>
<evidence type="ECO:0000256" key="1">
    <source>
        <dbReference type="ARBA" id="ARBA00000012"/>
    </source>
</evidence>
<dbReference type="AlphaFoldDB" id="A0A919AS24"/>
<keyword evidence="10" id="KW-0289">Folate biosynthesis</keyword>
<dbReference type="PROSITE" id="PS50972">
    <property type="entry name" value="PTERIN_BINDING"/>
    <property type="match status" value="1"/>
</dbReference>
<dbReference type="InterPro" id="IPR000489">
    <property type="entry name" value="Pterin-binding_dom"/>
</dbReference>
<dbReference type="EC" id="2.5.1.15" evidence="5"/>
<dbReference type="CDD" id="cd00739">
    <property type="entry name" value="DHPS"/>
    <property type="match status" value="1"/>
</dbReference>
<evidence type="ECO:0000256" key="8">
    <source>
        <dbReference type="ARBA" id="ARBA00022723"/>
    </source>
</evidence>